<organism evidence="2 3">
    <name type="scientific">Robertmurraya kyonggiensis</name>
    <dbReference type="NCBI Taxonomy" id="1037680"/>
    <lineage>
        <taxon>Bacteria</taxon>
        <taxon>Bacillati</taxon>
        <taxon>Bacillota</taxon>
        <taxon>Bacilli</taxon>
        <taxon>Bacillales</taxon>
        <taxon>Bacillaceae</taxon>
        <taxon>Robertmurraya</taxon>
    </lineage>
</organism>
<proteinExistence type="predicted"/>
<gene>
    <name evidence="2" type="ORF">FA727_18885</name>
</gene>
<dbReference type="OrthoDB" id="9797695at2"/>
<dbReference type="PANTHER" id="PTHR46438">
    <property type="entry name" value="ALPHA/BETA-HYDROLASES SUPERFAMILY PROTEIN"/>
    <property type="match status" value="1"/>
</dbReference>
<dbReference type="EMBL" id="SWBM01000005">
    <property type="protein sequence ID" value="TKC15486.1"/>
    <property type="molecule type" value="Genomic_DNA"/>
</dbReference>
<dbReference type="PANTHER" id="PTHR46438:SF11">
    <property type="entry name" value="LIPASE-RELATED"/>
    <property type="match status" value="1"/>
</dbReference>
<comment type="caution">
    <text evidence="2">The sequence shown here is derived from an EMBL/GenBank/DDBJ whole genome shotgun (WGS) entry which is preliminary data.</text>
</comment>
<evidence type="ECO:0000313" key="3">
    <source>
        <dbReference type="Proteomes" id="UP000307756"/>
    </source>
</evidence>
<dbReference type="InterPro" id="IPR029058">
    <property type="entry name" value="AB_hydrolase_fold"/>
</dbReference>
<dbReference type="InterPro" id="IPR000639">
    <property type="entry name" value="Epox_hydrolase-like"/>
</dbReference>
<dbReference type="Pfam" id="PF00561">
    <property type="entry name" value="Abhydrolase_1"/>
    <property type="match status" value="1"/>
</dbReference>
<evidence type="ECO:0000259" key="1">
    <source>
        <dbReference type="Pfam" id="PF00561"/>
    </source>
</evidence>
<dbReference type="RefSeq" id="WP_136833088.1">
    <property type="nucleotide sequence ID" value="NZ_SWBM01000005.1"/>
</dbReference>
<accession>A0A4U1D336</accession>
<sequence length="276" mass="31876">MENPDYKGHKLINGNDLYYEYYKNESSSRTVVLIHGFLSSTFSFRRLVPLLQEEYNVLSVDLPPFGNSGKSTQFVYSYENMAKSVVELTQQLEVDRFVVIGHSMGGQISLNIAHMQPELVEKAVLLCSSGYLERSKQSLILLSYMPFFHLFVKRHLAKSGVLKNLQNVVYRQELIDEEMFHGYMKPFLEEQIFKGLTRLLRDREGDLPEDILQKIETPCLLIWGEQDKVVPLHIGKRLNKDLKNAKLVVLQETGHLVPEERPEEVFSHIKEFIEGA</sequence>
<name>A0A4U1D336_9BACI</name>
<feature type="domain" description="AB hydrolase-1" evidence="1">
    <location>
        <begin position="30"/>
        <end position="262"/>
    </location>
</feature>
<dbReference type="Proteomes" id="UP000307756">
    <property type="component" value="Unassembled WGS sequence"/>
</dbReference>
<dbReference type="Gene3D" id="3.40.50.1820">
    <property type="entry name" value="alpha/beta hydrolase"/>
    <property type="match status" value="1"/>
</dbReference>
<keyword evidence="3" id="KW-1185">Reference proteome</keyword>
<evidence type="ECO:0000313" key="2">
    <source>
        <dbReference type="EMBL" id="TKC15486.1"/>
    </source>
</evidence>
<dbReference type="AlphaFoldDB" id="A0A4U1D336"/>
<dbReference type="InterPro" id="IPR000073">
    <property type="entry name" value="AB_hydrolase_1"/>
</dbReference>
<protein>
    <submittedName>
        <fullName evidence="2">Alpha/beta hydrolase</fullName>
    </submittedName>
</protein>
<dbReference type="SUPFAM" id="SSF53474">
    <property type="entry name" value="alpha/beta-Hydrolases"/>
    <property type="match status" value="1"/>
</dbReference>
<dbReference type="PRINTS" id="PR00412">
    <property type="entry name" value="EPOXHYDRLASE"/>
</dbReference>
<keyword evidence="2" id="KW-0378">Hydrolase</keyword>
<dbReference type="GO" id="GO:0016787">
    <property type="term" value="F:hydrolase activity"/>
    <property type="evidence" value="ECO:0007669"/>
    <property type="project" value="UniProtKB-KW"/>
</dbReference>
<dbReference type="PRINTS" id="PR00111">
    <property type="entry name" value="ABHYDROLASE"/>
</dbReference>
<reference evidence="2 3" key="1">
    <citation type="journal article" date="2011" name="J. Microbiol.">
        <title>Bacillus kyonggiensis sp. nov., isolated from soil of a lettuce field.</title>
        <authorList>
            <person name="Dong K."/>
            <person name="Lee S."/>
        </authorList>
    </citation>
    <scope>NUCLEOTIDE SEQUENCE [LARGE SCALE GENOMIC DNA]</scope>
    <source>
        <strain evidence="2 3">NB22</strain>
    </source>
</reference>